<evidence type="ECO:0000313" key="1">
    <source>
        <dbReference type="EMBL" id="BCJ94391.1"/>
    </source>
</evidence>
<dbReference type="RefSeq" id="WP_184093370.1">
    <property type="nucleotide sequence ID" value="NZ_AP023367.1"/>
</dbReference>
<keyword evidence="2" id="KW-1185">Reference proteome</keyword>
<gene>
    <name evidence="1" type="ORF">acsn021_19600</name>
</gene>
<dbReference type="AlphaFoldDB" id="A0A6S6R5R4"/>
<dbReference type="EMBL" id="AP023367">
    <property type="protein sequence ID" value="BCJ94391.1"/>
    <property type="molecule type" value="Genomic_DNA"/>
</dbReference>
<evidence type="ECO:0000313" key="2">
    <source>
        <dbReference type="Proteomes" id="UP000515561"/>
    </source>
</evidence>
<protein>
    <submittedName>
        <fullName evidence="1">Uncharacterized protein</fullName>
    </submittedName>
</protein>
<reference evidence="1 2" key="1">
    <citation type="journal article" date="2016" name="Int. J. Syst. Evol. Microbiol.">
        <title>Descriptions of Anaerotaenia torta gen. nov., sp. nov. and Anaerocolumna cellulosilytica gen. nov., sp. nov. isolated from a methanogenic reactor of cattle waste.</title>
        <authorList>
            <person name="Uek A."/>
            <person name="Ohtaki Y."/>
            <person name="Kaku N."/>
            <person name="Ueki K."/>
        </authorList>
    </citation>
    <scope>NUCLEOTIDE SEQUENCE [LARGE SCALE GENOMIC DNA]</scope>
    <source>
        <strain evidence="1 2">SN021</strain>
    </source>
</reference>
<proteinExistence type="predicted"/>
<accession>A0A6S6R5R4</accession>
<dbReference type="KEGG" id="acel:acsn021_19600"/>
<organism evidence="1 2">
    <name type="scientific">Anaerocolumna cellulosilytica</name>
    <dbReference type="NCBI Taxonomy" id="433286"/>
    <lineage>
        <taxon>Bacteria</taxon>
        <taxon>Bacillati</taxon>
        <taxon>Bacillota</taxon>
        <taxon>Clostridia</taxon>
        <taxon>Lachnospirales</taxon>
        <taxon>Lachnospiraceae</taxon>
        <taxon>Anaerocolumna</taxon>
    </lineage>
</organism>
<dbReference type="Proteomes" id="UP000515561">
    <property type="component" value="Chromosome"/>
</dbReference>
<sequence>MRGKKRKFLIGAIILFSLLIVYLISYKYLIVPYQIKELNDNMVIDGIPYKIGDKMDNLDLSILQDNGWEEDATDDKSISYYNENLGVIIFNGFPDFSDEYKFILFRTRNYNFSVFGIKVGGSASNAQEILKKWGYNEKDDTTYVKGRIIVGFHYDTGGKIIELDVFLKSSDWFRKGNYK</sequence>
<name>A0A6S6R5R4_9FIRM</name>